<dbReference type="AlphaFoldDB" id="A0A0L7KUH2"/>
<evidence type="ECO:0000256" key="1">
    <source>
        <dbReference type="ARBA" id="ARBA00022574"/>
    </source>
</evidence>
<protein>
    <submittedName>
        <fullName evidence="4">Slimb</fullName>
    </submittedName>
</protein>
<dbReference type="PANTHER" id="PTHR14604">
    <property type="entry name" value="WD40 REPEAT PF20"/>
    <property type="match status" value="1"/>
</dbReference>
<evidence type="ECO:0000256" key="3">
    <source>
        <dbReference type="PROSITE-ProRule" id="PRU00221"/>
    </source>
</evidence>
<accession>A0A0L7KUH2</accession>
<dbReference type="PROSITE" id="PS00678">
    <property type="entry name" value="WD_REPEATS_1"/>
    <property type="match status" value="1"/>
</dbReference>
<dbReference type="InterPro" id="IPR019775">
    <property type="entry name" value="WD40_repeat_CS"/>
</dbReference>
<dbReference type="InterPro" id="IPR050995">
    <property type="entry name" value="WD-F-box_domain-protein"/>
</dbReference>
<comment type="caution">
    <text evidence="4">The sequence shown here is derived from an EMBL/GenBank/DDBJ whole genome shotgun (WGS) entry which is preliminary data.</text>
</comment>
<evidence type="ECO:0000256" key="2">
    <source>
        <dbReference type="ARBA" id="ARBA00022737"/>
    </source>
</evidence>
<keyword evidence="1 3" id="KW-0853">WD repeat</keyword>
<dbReference type="Pfam" id="PF12259">
    <property type="entry name" value="Baculo_F"/>
    <property type="match status" value="1"/>
</dbReference>
<reference evidence="4 5" key="1">
    <citation type="journal article" date="2015" name="Genome Biol. Evol.">
        <title>The genome of winter moth (Operophtera brumata) provides a genomic perspective on sexual dimorphism and phenology.</title>
        <authorList>
            <person name="Derks M.F."/>
            <person name="Smit S."/>
            <person name="Salis L."/>
            <person name="Schijlen E."/>
            <person name="Bossers A."/>
            <person name="Mateman C."/>
            <person name="Pijl A.S."/>
            <person name="de Ridder D."/>
            <person name="Groenen M.A."/>
            <person name="Visser M.E."/>
            <person name="Megens H.J."/>
        </authorList>
    </citation>
    <scope>NUCLEOTIDE SEQUENCE [LARGE SCALE GENOMIC DNA]</scope>
    <source>
        <strain evidence="4">WM2013NL</strain>
        <tissue evidence="4">Head and thorax</tissue>
    </source>
</reference>
<dbReference type="PANTHER" id="PTHR14604:SF5">
    <property type="entry name" value="F-BOX_WD REPEAT-CONTAINING PROTEIN 1A"/>
    <property type="match status" value="1"/>
</dbReference>
<sequence>ELQGHTGSVLCLQYDERAIISGSSDSTVRVWDVNTGAMLNTLIHHCEAVLHLRFCNGMMVTCSKGAVLNTLIHHCQAVLHLRFCNGMMVTCSKGAVLNTLIHLCEAVLHLRFYNGMMVTCSKGAVLNTLIHHCQAVLHLRFCNGMMVTCSKLQKEYESMSILQEFTLAAMATTNMVQNLRRIQDTILDTLTDIYHGKINLHLLTPKQLSEELQVVSSQISKELTLPIDNIQTNLYKIYQLLKIKARMTKDYVIFEISLPLISRDSFQLYHLIPVPLQISSDMISINLVTDYIATNLMRDSYLPVTSIDFLSCEYQDEAYICQPQVPIQHLSLEERFCQTDRNNTSKGRDVTLHSYPQQSTLNLKSDLALINIAPIHHHTFNFTLPFTETTEDRNLNTSLQQLGEQISAMKEAAQQEYDKVQRHIG</sequence>
<dbReference type="InterPro" id="IPR022048">
    <property type="entry name" value="Envelope_fusion-like"/>
</dbReference>
<keyword evidence="2" id="KW-0677">Repeat</keyword>
<dbReference type="InterPro" id="IPR015943">
    <property type="entry name" value="WD40/YVTN_repeat-like_dom_sf"/>
</dbReference>
<dbReference type="STRING" id="104452.A0A0L7KUH2"/>
<dbReference type="InterPro" id="IPR036322">
    <property type="entry name" value="WD40_repeat_dom_sf"/>
</dbReference>
<organism evidence="4 5">
    <name type="scientific">Operophtera brumata</name>
    <name type="common">Winter moth</name>
    <name type="synonym">Phalaena brumata</name>
    <dbReference type="NCBI Taxonomy" id="104452"/>
    <lineage>
        <taxon>Eukaryota</taxon>
        <taxon>Metazoa</taxon>
        <taxon>Ecdysozoa</taxon>
        <taxon>Arthropoda</taxon>
        <taxon>Hexapoda</taxon>
        <taxon>Insecta</taxon>
        <taxon>Pterygota</taxon>
        <taxon>Neoptera</taxon>
        <taxon>Endopterygota</taxon>
        <taxon>Lepidoptera</taxon>
        <taxon>Glossata</taxon>
        <taxon>Ditrysia</taxon>
        <taxon>Geometroidea</taxon>
        <taxon>Geometridae</taxon>
        <taxon>Larentiinae</taxon>
        <taxon>Operophtera</taxon>
    </lineage>
</organism>
<dbReference type="PROSITE" id="PS50294">
    <property type="entry name" value="WD_REPEATS_REGION"/>
    <property type="match status" value="1"/>
</dbReference>
<feature type="non-terminal residue" evidence="4">
    <location>
        <position position="1"/>
    </location>
</feature>
<evidence type="ECO:0000313" key="5">
    <source>
        <dbReference type="Proteomes" id="UP000037510"/>
    </source>
</evidence>
<dbReference type="Gene3D" id="2.130.10.10">
    <property type="entry name" value="YVTN repeat-like/Quinoprotein amine dehydrogenase"/>
    <property type="match status" value="1"/>
</dbReference>
<evidence type="ECO:0000313" key="4">
    <source>
        <dbReference type="EMBL" id="KOB66908.1"/>
    </source>
</evidence>
<dbReference type="SUPFAM" id="SSF50978">
    <property type="entry name" value="WD40 repeat-like"/>
    <property type="match status" value="1"/>
</dbReference>
<dbReference type="Proteomes" id="UP000037510">
    <property type="component" value="Unassembled WGS sequence"/>
</dbReference>
<dbReference type="Pfam" id="PF00400">
    <property type="entry name" value="WD40"/>
    <property type="match status" value="1"/>
</dbReference>
<dbReference type="PROSITE" id="PS50082">
    <property type="entry name" value="WD_REPEATS_2"/>
    <property type="match status" value="1"/>
</dbReference>
<keyword evidence="5" id="KW-1185">Reference proteome</keyword>
<dbReference type="InterPro" id="IPR001680">
    <property type="entry name" value="WD40_rpt"/>
</dbReference>
<gene>
    <name evidence="4" type="ORF">OBRU01_20985</name>
</gene>
<dbReference type="EMBL" id="JTDY01005536">
    <property type="protein sequence ID" value="KOB66908.1"/>
    <property type="molecule type" value="Genomic_DNA"/>
</dbReference>
<feature type="repeat" description="WD" evidence="3">
    <location>
        <begin position="2"/>
        <end position="41"/>
    </location>
</feature>
<proteinExistence type="predicted"/>
<name>A0A0L7KUH2_OPEBR</name>